<evidence type="ECO:0000313" key="2">
    <source>
        <dbReference type="Proteomes" id="UP000231493"/>
    </source>
</evidence>
<protein>
    <recommendedName>
        <fullName evidence="3">Transposase IS4-like domain-containing protein</fullName>
    </recommendedName>
</protein>
<organism evidence="1 2">
    <name type="scientific">Candidatus Infernicultor aquiphilus</name>
    <dbReference type="NCBI Taxonomy" id="1805029"/>
    <lineage>
        <taxon>Bacteria</taxon>
        <taxon>Pseudomonadati</taxon>
        <taxon>Atribacterota</taxon>
        <taxon>Candidatus Phoenicimicrobiia</taxon>
        <taxon>Candidatus Pheonicimicrobiales</taxon>
        <taxon>Candidatus Phoenicimicrobiaceae</taxon>
        <taxon>Candidatus Infernicultor</taxon>
    </lineage>
</organism>
<proteinExistence type="predicted"/>
<gene>
    <name evidence="1" type="ORF">COZ58_01460</name>
</gene>
<dbReference type="EMBL" id="PFIP01000022">
    <property type="protein sequence ID" value="PIX35064.1"/>
    <property type="molecule type" value="Genomic_DNA"/>
</dbReference>
<evidence type="ECO:0000313" key="1">
    <source>
        <dbReference type="EMBL" id="PIX35064.1"/>
    </source>
</evidence>
<name>A0A2M7KAA0_9BACT</name>
<reference evidence="2" key="1">
    <citation type="submission" date="2017-09" db="EMBL/GenBank/DDBJ databases">
        <title>Depth-based differentiation of microbial function through sediment-hosted aquifers and enrichment of novel symbionts in the deep terrestrial subsurface.</title>
        <authorList>
            <person name="Probst A.J."/>
            <person name="Ladd B."/>
            <person name="Jarett J.K."/>
            <person name="Geller-Mcgrath D.E."/>
            <person name="Sieber C.M."/>
            <person name="Emerson J.B."/>
            <person name="Anantharaman K."/>
            <person name="Thomas B.C."/>
            <person name="Malmstrom R."/>
            <person name="Stieglmeier M."/>
            <person name="Klingl A."/>
            <person name="Woyke T."/>
            <person name="Ryan C.M."/>
            <person name="Banfield J.F."/>
        </authorList>
    </citation>
    <scope>NUCLEOTIDE SEQUENCE [LARGE SCALE GENOMIC DNA]</scope>
</reference>
<sequence>MEKYNDLWNVEASFRVSKHDLAVRPVFHWKPRRIKAHMAICFAAYSLVKQMQYRVKLQYKNLSIEKIRQTLIRVQTSILFDQEKRIRYGLPSRMSKEAKKIYQVFNIKRSMTPYIIEKLKM</sequence>
<accession>A0A2M7KAA0</accession>
<comment type="caution">
    <text evidence="1">The sequence shown here is derived from an EMBL/GenBank/DDBJ whole genome shotgun (WGS) entry which is preliminary data.</text>
</comment>
<dbReference type="AlphaFoldDB" id="A0A2M7KAA0"/>
<evidence type="ECO:0008006" key="3">
    <source>
        <dbReference type="Google" id="ProtNLM"/>
    </source>
</evidence>
<dbReference type="Proteomes" id="UP000231493">
    <property type="component" value="Unassembled WGS sequence"/>
</dbReference>